<sequence length="385" mass="41919">MAGILKGCEVYNLLLYSPENTPQPRHGKVWPSGCFGLQVPQLWELKSKTPGGLVCPCLSSRGSLCIQMSVDVGKARRWMTPSLPPSLPRFPAAFAAAAFYVKAGLNCMFVSLSSGASQGRMGSGTARQAGTLSPPPPPSSSSGTAGGEGFAGAPQEAARVPASSSSSSCWPSSLLFPRQLEQLVPYARRRLLRQVASSDAEKEGRNKGRKEGDAARLLFLLLLLLLLLLLSHVLRLLPRRSLLSSVSFSKRAKMVEAFCATWKLIDSQNFDEYMKALGVGYATRQVGNVTKPTVIISQEGDKVVIKTQSTFKNTEISFKLGEEFDECTADDRNCKSVVSMDGDKLVHVQKWDGKETNFVREIKDGKMVMTLTFGDIVSVRQYEKA</sequence>
<dbReference type="Ensembl" id="ENSACAT00000051233.1">
    <property type="protein sequence ID" value="ENSACAP00000027782.1"/>
    <property type="gene ID" value="ENSACAG00000036728.1"/>
</dbReference>
<feature type="transmembrane region" description="Helical" evidence="4">
    <location>
        <begin position="217"/>
        <end position="237"/>
    </location>
</feature>
<dbReference type="GO" id="GO:0005504">
    <property type="term" value="F:fatty acid binding"/>
    <property type="evidence" value="ECO:0000318"/>
    <property type="project" value="GO_Central"/>
</dbReference>
<dbReference type="CDD" id="cd19470">
    <property type="entry name" value="FABP7"/>
    <property type="match status" value="1"/>
</dbReference>
<dbReference type="PROSITE" id="PS00214">
    <property type="entry name" value="FABP"/>
    <property type="match status" value="1"/>
</dbReference>
<dbReference type="GO" id="GO:0015908">
    <property type="term" value="P:fatty acid transport"/>
    <property type="evidence" value="ECO:0000318"/>
    <property type="project" value="GO_Central"/>
</dbReference>
<dbReference type="AlphaFoldDB" id="A0A803SXU2"/>
<dbReference type="InParanoid" id="A0A803SXU2"/>
<reference evidence="6" key="3">
    <citation type="submission" date="2025-09" db="UniProtKB">
        <authorList>
            <consortium name="Ensembl"/>
        </authorList>
    </citation>
    <scope>IDENTIFICATION</scope>
</reference>
<reference evidence="6" key="2">
    <citation type="submission" date="2025-08" db="UniProtKB">
        <authorList>
            <consortium name="Ensembl"/>
        </authorList>
    </citation>
    <scope>IDENTIFICATION</scope>
</reference>
<dbReference type="Gene3D" id="2.40.128.20">
    <property type="match status" value="1"/>
</dbReference>
<dbReference type="GO" id="GO:0005634">
    <property type="term" value="C:nucleus"/>
    <property type="evidence" value="ECO:0000318"/>
    <property type="project" value="GO_Central"/>
</dbReference>
<keyword evidence="4" id="KW-1133">Transmembrane helix</keyword>
<evidence type="ECO:0000256" key="1">
    <source>
        <dbReference type="ARBA" id="ARBA00008390"/>
    </source>
</evidence>
<dbReference type="PRINTS" id="PR00178">
    <property type="entry name" value="FATTYACIDBP"/>
</dbReference>
<dbReference type="GeneTree" id="ENSGT00940000156713"/>
<evidence type="ECO:0000256" key="2">
    <source>
        <dbReference type="RuleBase" id="RU003696"/>
    </source>
</evidence>
<feature type="domain" description="Cytosolic fatty-acid binding proteins" evidence="5">
    <location>
        <begin position="260"/>
        <end position="277"/>
    </location>
</feature>
<reference evidence="6 7" key="1">
    <citation type="submission" date="2009-12" db="EMBL/GenBank/DDBJ databases">
        <title>The Genome Sequence of Anolis carolinensis (Green Anole Lizard).</title>
        <authorList>
            <consortium name="The Genome Sequencing Platform"/>
            <person name="Di Palma F."/>
            <person name="Alfoldi J."/>
            <person name="Heiman D."/>
            <person name="Young S."/>
            <person name="Grabherr M."/>
            <person name="Johnson J."/>
            <person name="Lander E.S."/>
            <person name="Lindblad-Toh K."/>
        </authorList>
    </citation>
    <scope>NUCLEOTIDE SEQUENCE [LARGE SCALE GENOMIC DNA]</scope>
    <source>
        <strain evidence="6 7">JBL SC #1</strain>
    </source>
</reference>
<dbReference type="InterPro" id="IPR012674">
    <property type="entry name" value="Calycin"/>
</dbReference>
<evidence type="ECO:0000259" key="5">
    <source>
        <dbReference type="PROSITE" id="PS00214"/>
    </source>
</evidence>
<organism evidence="6 7">
    <name type="scientific">Anolis carolinensis</name>
    <name type="common">Green anole</name>
    <name type="synonym">American chameleon</name>
    <dbReference type="NCBI Taxonomy" id="28377"/>
    <lineage>
        <taxon>Eukaryota</taxon>
        <taxon>Metazoa</taxon>
        <taxon>Chordata</taxon>
        <taxon>Craniata</taxon>
        <taxon>Vertebrata</taxon>
        <taxon>Euteleostomi</taxon>
        <taxon>Lepidosauria</taxon>
        <taxon>Squamata</taxon>
        <taxon>Bifurcata</taxon>
        <taxon>Unidentata</taxon>
        <taxon>Episquamata</taxon>
        <taxon>Toxicofera</taxon>
        <taxon>Iguania</taxon>
        <taxon>Dactyloidae</taxon>
        <taxon>Anolis</taxon>
    </lineage>
</organism>
<dbReference type="InterPro" id="IPR000463">
    <property type="entry name" value="Fatty_acid-bd"/>
</dbReference>
<dbReference type="GO" id="GO:0005829">
    <property type="term" value="C:cytosol"/>
    <property type="evidence" value="ECO:0000318"/>
    <property type="project" value="GO_Central"/>
</dbReference>
<feature type="region of interest" description="Disordered" evidence="3">
    <location>
        <begin position="119"/>
        <end position="157"/>
    </location>
</feature>
<dbReference type="Proteomes" id="UP000001646">
    <property type="component" value="Chromosome 1"/>
</dbReference>
<proteinExistence type="inferred from homology"/>
<keyword evidence="7" id="KW-1185">Reference proteome</keyword>
<name>A0A803SXU2_ANOCA</name>
<gene>
    <name evidence="6" type="primary">FABP7</name>
</gene>
<protein>
    <submittedName>
        <fullName evidence="6">Fatty acid binding protein 7</fullName>
    </submittedName>
</protein>
<keyword evidence="4" id="KW-0812">Transmembrane</keyword>
<evidence type="ECO:0000313" key="6">
    <source>
        <dbReference type="Ensembl" id="ENSACAP00000027782.1"/>
    </source>
</evidence>
<dbReference type="Pfam" id="PF00061">
    <property type="entry name" value="Lipocalin"/>
    <property type="match status" value="1"/>
</dbReference>
<evidence type="ECO:0000256" key="3">
    <source>
        <dbReference type="SAM" id="MobiDB-lite"/>
    </source>
</evidence>
<dbReference type="PANTHER" id="PTHR11955">
    <property type="entry name" value="FATTY ACID BINDING PROTEIN"/>
    <property type="match status" value="1"/>
</dbReference>
<accession>A0A803SXU2</accession>
<dbReference type="InterPro" id="IPR031259">
    <property type="entry name" value="ILBP"/>
</dbReference>
<evidence type="ECO:0000313" key="7">
    <source>
        <dbReference type="Proteomes" id="UP000001646"/>
    </source>
</evidence>
<comment type="similarity">
    <text evidence="1 2">Belongs to the calycin superfamily. Fatty-acid binding protein (FABP) family.</text>
</comment>
<dbReference type="SUPFAM" id="SSF50814">
    <property type="entry name" value="Lipocalins"/>
    <property type="match status" value="1"/>
</dbReference>
<dbReference type="FunFam" id="2.40.128.20:FF:000001">
    <property type="entry name" value="Fatty acid-binding protein, adipocyte"/>
    <property type="match status" value="1"/>
</dbReference>
<dbReference type="InterPro" id="IPR000566">
    <property type="entry name" value="Lipocln_cytosolic_FA-bd_dom"/>
</dbReference>
<evidence type="ECO:0000256" key="4">
    <source>
        <dbReference type="SAM" id="Phobius"/>
    </source>
</evidence>
<keyword evidence="4" id="KW-0472">Membrane</keyword>
<keyword evidence="2" id="KW-0813">Transport</keyword>